<reference evidence="1" key="1">
    <citation type="submission" date="2020-03" db="EMBL/GenBank/DDBJ databases">
        <title>The deep terrestrial virosphere.</title>
        <authorList>
            <person name="Holmfeldt K."/>
            <person name="Nilsson E."/>
            <person name="Simone D."/>
            <person name="Lopez-Fernandez M."/>
            <person name="Wu X."/>
            <person name="de Brujin I."/>
            <person name="Lundin D."/>
            <person name="Andersson A."/>
            <person name="Bertilsson S."/>
            <person name="Dopson M."/>
        </authorList>
    </citation>
    <scope>NUCLEOTIDE SEQUENCE</scope>
    <source>
        <strain evidence="2">MM415A00246</strain>
        <strain evidence="3">MM415B04131</strain>
        <strain evidence="1">TM448A02323</strain>
    </source>
</reference>
<dbReference type="EMBL" id="MT143171">
    <property type="protein sequence ID" value="QJA93706.1"/>
    <property type="molecule type" value="Genomic_DNA"/>
</dbReference>
<organism evidence="1">
    <name type="scientific">viral metagenome</name>
    <dbReference type="NCBI Taxonomy" id="1070528"/>
    <lineage>
        <taxon>unclassified sequences</taxon>
        <taxon>metagenomes</taxon>
        <taxon>organismal metagenomes</taxon>
    </lineage>
</organism>
<evidence type="ECO:0000313" key="3">
    <source>
        <dbReference type="EMBL" id="QJA93706.1"/>
    </source>
</evidence>
<accession>A0A6H1ZWL2</accession>
<dbReference type="EMBL" id="MT144293">
    <property type="protein sequence ID" value="QJA51852.1"/>
    <property type="molecule type" value="Genomic_DNA"/>
</dbReference>
<dbReference type="EMBL" id="MT142520">
    <property type="protein sequence ID" value="QJA83889.1"/>
    <property type="molecule type" value="Genomic_DNA"/>
</dbReference>
<proteinExistence type="predicted"/>
<dbReference type="AlphaFoldDB" id="A0A6H1ZWL2"/>
<protein>
    <submittedName>
        <fullName evidence="1">Uncharacterized protein</fullName>
    </submittedName>
</protein>
<evidence type="ECO:0000313" key="2">
    <source>
        <dbReference type="EMBL" id="QJA83889.1"/>
    </source>
</evidence>
<sequence length="75" mass="8610">MKLDGISCIDHNKLTGNLKIEHSELLDLTCPPADFKLPNRVCFYRTTPEEIKQLISDLNEALYQMLMPKETDDNS</sequence>
<evidence type="ECO:0000313" key="1">
    <source>
        <dbReference type="EMBL" id="QJA51852.1"/>
    </source>
</evidence>
<gene>
    <name evidence="2" type="ORF">MM415A00246_0011</name>
    <name evidence="3" type="ORF">MM415B04131_0002</name>
    <name evidence="1" type="ORF">TM448A02323_0008</name>
</gene>
<name>A0A6H1ZWL2_9ZZZZ</name>